<evidence type="ECO:0000313" key="3">
    <source>
        <dbReference type="Proteomes" id="UP001206983"/>
    </source>
</evidence>
<keyword evidence="3" id="KW-1185">Reference proteome</keyword>
<dbReference type="Pfam" id="PF00903">
    <property type="entry name" value="Glyoxalase"/>
    <property type="match status" value="1"/>
</dbReference>
<protein>
    <submittedName>
        <fullName evidence="2">Glyoxalase</fullName>
    </submittedName>
</protein>
<evidence type="ECO:0000259" key="1">
    <source>
        <dbReference type="PROSITE" id="PS51819"/>
    </source>
</evidence>
<organism evidence="2 3">
    <name type="scientific">Methanolobus chelungpuianus</name>
    <dbReference type="NCBI Taxonomy" id="502115"/>
    <lineage>
        <taxon>Archaea</taxon>
        <taxon>Methanobacteriati</taxon>
        <taxon>Methanobacteriota</taxon>
        <taxon>Stenosarchaea group</taxon>
        <taxon>Methanomicrobia</taxon>
        <taxon>Methanosarcinales</taxon>
        <taxon>Methanosarcinaceae</taxon>
        <taxon>Methanolobus</taxon>
    </lineage>
</organism>
<feature type="domain" description="VOC" evidence="1">
    <location>
        <begin position="5"/>
        <end position="128"/>
    </location>
</feature>
<sequence>MFKDTKAFSSFSVDDLAKAKAFYGETLGLEVTEEMGMGLKLHIAGGMWIFVYPKEDHQPATFTILNFLVDDIDRAVDELKARGVVFEKYGGKLQTDEKGIARSKSAEEGPDIAWFKDPAGNFLSVLTKEKA</sequence>
<dbReference type="InterPro" id="IPR004360">
    <property type="entry name" value="Glyas_Fos-R_dOase_dom"/>
</dbReference>
<dbReference type="EMBL" id="JTEO01000010">
    <property type="protein sequence ID" value="MCQ6963760.1"/>
    <property type="molecule type" value="Genomic_DNA"/>
</dbReference>
<gene>
    <name evidence="2" type="ORF">PV02_11885</name>
</gene>
<name>A0AAE3HCN4_9EURY</name>
<proteinExistence type="predicted"/>
<reference evidence="2 3" key="1">
    <citation type="journal article" date="2011" name="Appl. Environ. Microbiol.">
        <title>Methanogenic archaea isolated from Taiwan's Chelungpu fault.</title>
        <authorList>
            <person name="Wu S.Y."/>
            <person name="Lai M.C."/>
        </authorList>
    </citation>
    <scope>NUCLEOTIDE SEQUENCE [LARGE SCALE GENOMIC DNA]</scope>
    <source>
        <strain evidence="2 3">St545Mb</strain>
    </source>
</reference>
<dbReference type="Proteomes" id="UP001206983">
    <property type="component" value="Unassembled WGS sequence"/>
</dbReference>
<dbReference type="InterPro" id="IPR029068">
    <property type="entry name" value="Glyas_Bleomycin-R_OHBP_Dase"/>
</dbReference>
<dbReference type="Gene3D" id="3.10.180.10">
    <property type="entry name" value="2,3-Dihydroxybiphenyl 1,2-Dioxygenase, domain 1"/>
    <property type="match status" value="1"/>
</dbReference>
<accession>A0AAE3HCN4</accession>
<dbReference type="RefSeq" id="WP_256623675.1">
    <property type="nucleotide sequence ID" value="NZ_JTEO01000010.1"/>
</dbReference>
<dbReference type="AlphaFoldDB" id="A0AAE3HCN4"/>
<comment type="caution">
    <text evidence="2">The sequence shown here is derived from an EMBL/GenBank/DDBJ whole genome shotgun (WGS) entry which is preliminary data.</text>
</comment>
<dbReference type="PROSITE" id="PS51819">
    <property type="entry name" value="VOC"/>
    <property type="match status" value="1"/>
</dbReference>
<dbReference type="SUPFAM" id="SSF54593">
    <property type="entry name" value="Glyoxalase/Bleomycin resistance protein/Dihydroxybiphenyl dioxygenase"/>
    <property type="match status" value="1"/>
</dbReference>
<dbReference type="InterPro" id="IPR037523">
    <property type="entry name" value="VOC_core"/>
</dbReference>
<evidence type="ECO:0000313" key="2">
    <source>
        <dbReference type="EMBL" id="MCQ6963760.1"/>
    </source>
</evidence>